<keyword evidence="2" id="KW-0734">Signal transduction inhibitor</keyword>
<reference evidence="5" key="1">
    <citation type="journal article" date="2014" name="Science">
        <title>Nonhuman genetics. Genomic basis for the convergent evolution of electric organs.</title>
        <authorList>
            <person name="Gallant J.R."/>
            <person name="Traeger L.L."/>
            <person name="Volkening J.D."/>
            <person name="Moffett H."/>
            <person name="Chen P.H."/>
            <person name="Novina C.D."/>
            <person name="Phillips G.N.Jr."/>
            <person name="Anand R."/>
            <person name="Wells G.B."/>
            <person name="Pinch M."/>
            <person name="Guth R."/>
            <person name="Unguez G.A."/>
            <person name="Albert J.S."/>
            <person name="Zakon H.H."/>
            <person name="Samanta M.P."/>
            <person name="Sussman M.R."/>
        </authorList>
    </citation>
    <scope>NUCLEOTIDE SEQUENCE [LARGE SCALE GENOMIC DNA]</scope>
</reference>
<gene>
    <name evidence="4" type="primary">ipo11</name>
</gene>
<evidence type="ECO:0000256" key="2">
    <source>
        <dbReference type="ARBA" id="ARBA00022700"/>
    </source>
</evidence>
<comment type="similarity">
    <text evidence="1">Belongs to the RGS7BP/RGS9BP family.</text>
</comment>
<proteinExistence type="inferred from homology"/>
<reference evidence="4" key="5">
    <citation type="submission" date="2025-09" db="UniProtKB">
        <authorList>
            <consortium name="Ensembl"/>
        </authorList>
    </citation>
    <scope>IDENTIFICATION</scope>
</reference>
<dbReference type="STRING" id="8005.ENSEEEP00000037961"/>
<keyword evidence="5" id="KW-1185">Reference proteome</keyword>
<reference evidence="4" key="4">
    <citation type="submission" date="2025-08" db="UniProtKB">
        <authorList>
            <consortium name="Ensembl"/>
        </authorList>
    </citation>
    <scope>IDENTIFICATION</scope>
</reference>
<accession>A0A4W4GNH7</accession>
<feature type="region of interest" description="Disordered" evidence="3">
    <location>
        <begin position="1"/>
        <end position="34"/>
    </location>
</feature>
<dbReference type="PANTHER" id="PTHR21029">
    <property type="entry name" value="R-SEVEN BINDING PROTEIN (R7BP) HOMOLOG"/>
    <property type="match status" value="1"/>
</dbReference>
<dbReference type="Ensembl" id="ENSEEET00000038402.2">
    <property type="protein sequence ID" value="ENSEEEP00000037961.2"/>
    <property type="gene ID" value="ENSEEEG00000018030.2"/>
</dbReference>
<evidence type="ECO:0000256" key="1">
    <source>
        <dbReference type="ARBA" id="ARBA00007457"/>
    </source>
</evidence>
<dbReference type="AlphaFoldDB" id="A0A4W4GNH7"/>
<dbReference type="Proteomes" id="UP000314983">
    <property type="component" value="Chromosome 18"/>
</dbReference>
<reference evidence="4" key="3">
    <citation type="submission" date="2020-05" db="EMBL/GenBank/DDBJ databases">
        <title>Electrophorus electricus (electric eel) genome, fEleEle1, primary haplotype.</title>
        <authorList>
            <person name="Myers G."/>
            <person name="Meyer A."/>
            <person name="Fedrigo O."/>
            <person name="Formenti G."/>
            <person name="Rhie A."/>
            <person name="Tracey A."/>
            <person name="Sims Y."/>
            <person name="Jarvis E.D."/>
        </authorList>
    </citation>
    <scope>NUCLEOTIDE SEQUENCE [LARGE SCALE GENOMIC DNA]</scope>
</reference>
<reference evidence="5" key="2">
    <citation type="journal article" date="2017" name="Sci. Adv.">
        <title>A tail of two voltages: Proteomic comparison of the three electric organs of the electric eel.</title>
        <authorList>
            <person name="Traeger L.L."/>
            <person name="Sabat G."/>
            <person name="Barrett-Wilt G.A."/>
            <person name="Wells G.B."/>
            <person name="Sussman M.R."/>
        </authorList>
    </citation>
    <scope>NUCLEOTIDE SEQUENCE [LARGE SCALE GENOMIC DNA]</scope>
</reference>
<protein>
    <submittedName>
        <fullName evidence="4">Uncharacterized protein</fullName>
    </submittedName>
</protein>
<evidence type="ECO:0000313" key="4">
    <source>
        <dbReference type="Ensembl" id="ENSEEEP00000037961.2"/>
    </source>
</evidence>
<name>A0A4W4GNH7_ELEEL</name>
<evidence type="ECO:0000256" key="3">
    <source>
        <dbReference type="SAM" id="MobiDB-lite"/>
    </source>
</evidence>
<dbReference type="GO" id="GO:0009968">
    <property type="term" value="P:negative regulation of signal transduction"/>
    <property type="evidence" value="ECO:0007669"/>
    <property type="project" value="UniProtKB-KW"/>
</dbReference>
<dbReference type="GeneTree" id="ENSGT00940000153725"/>
<dbReference type="OMA" id="AVTDCRM"/>
<organism evidence="4 5">
    <name type="scientific">Electrophorus electricus</name>
    <name type="common">Electric eel</name>
    <name type="synonym">Gymnotus electricus</name>
    <dbReference type="NCBI Taxonomy" id="8005"/>
    <lineage>
        <taxon>Eukaryota</taxon>
        <taxon>Metazoa</taxon>
        <taxon>Chordata</taxon>
        <taxon>Craniata</taxon>
        <taxon>Vertebrata</taxon>
        <taxon>Euteleostomi</taxon>
        <taxon>Actinopterygii</taxon>
        <taxon>Neopterygii</taxon>
        <taxon>Teleostei</taxon>
        <taxon>Ostariophysi</taxon>
        <taxon>Gymnotiformes</taxon>
        <taxon>Gymnotoidei</taxon>
        <taxon>Gymnotidae</taxon>
        <taxon>Electrophorus</taxon>
    </lineage>
</organism>
<evidence type="ECO:0000313" key="5">
    <source>
        <dbReference type="Proteomes" id="UP000314983"/>
    </source>
</evidence>
<sequence>MSPAPNGRTTRPRTAASIFHRAKPPSTESARRDSSEALRAAADCRMVVQEFNTLVALYRELVISVGEISADCPALRAEMHKTRTKGCEMAQAAHQKLSAISGPEDGEIHPEICRLFVQLQCCLEMYLTEMLKSGCLLGSLQLHRRGGATGRSQKEDSSAVPILEESCSSELDCCLAYSLVSADIENIERDMTDMKNLLSKLRETMPLPLKNQDDSSLLNLTPYPLVRRRKRRFFGLCCLVSS</sequence>
<dbReference type="InterPro" id="IPR026512">
    <property type="entry name" value="RGS7BP/RGS9BP"/>
</dbReference>